<comment type="caution">
    <text evidence="10">The sequence shown here is derived from an EMBL/GenBank/DDBJ whole genome shotgun (WGS) entry which is preliminary data.</text>
</comment>
<gene>
    <name evidence="10" type="ORF">ANI02nite_20510</name>
</gene>
<dbReference type="RefSeq" id="WP_026397150.1">
    <property type="nucleotide sequence ID" value="NZ_AUBI01000003.1"/>
</dbReference>
<dbReference type="AlphaFoldDB" id="A0A511XB18"/>
<evidence type="ECO:0000256" key="5">
    <source>
        <dbReference type="ARBA" id="ARBA00023136"/>
    </source>
</evidence>
<dbReference type="STRING" id="1120919.GCA_000429165_01023"/>
<reference evidence="10 11" key="1">
    <citation type="submission" date="2019-07" db="EMBL/GenBank/DDBJ databases">
        <title>Whole genome shotgun sequence of Acetobacter nitrogenifigens NBRC 105050.</title>
        <authorList>
            <person name="Hosoyama A."/>
            <person name="Uohara A."/>
            <person name="Ohji S."/>
            <person name="Ichikawa N."/>
        </authorList>
    </citation>
    <scope>NUCLEOTIDE SEQUENCE [LARGE SCALE GENOMIC DNA]</scope>
    <source>
        <strain evidence="10 11">NBRC 105050</strain>
    </source>
</reference>
<sequence>MISFLRRFVVDSWVGRVLALVIFIAFVTWGVGDVISNLGDDPSVAASVGSRKISARELATALQAELPQMAQRMGAPDIKNLPPQFRNQMAQQVLQRLIGQAQVLEAGAAMGLVVPDSAVREEIFAMPYFKGKDGKFDRKLFDSRMAQAGMTEQRLIGLVRDDLAGRGVLDATLSGAHVPDVLVSRTYGFETETRVLDVLHIPFASEPMPQDPDEATLRRFYTNHPWLFVSPELRHARVVVLSPDTVASTVSATDEEMHRLYDAQKERFHLPELRSVQLVTAPDETQAQAIATVWRGGATWAQVQAAAKDSAAVEFDDARESSLPSEALQKLVFSAPADTVQGPVKVDTGWVVFHVVKVTPPKDTSFDDAKASLKDQIVKARAPETVNANVKKLQDAIAGGGLDAIPSDLGAAAAAGTLDSAGMTKDGEPAPLPASGALRAAVVARIFSQAKGAPPVLTEATAPAKQGQPGQSLGWYAVSVDDVTASQPVPFDQARARVLAAWRDEARRHAADEQATGLYLAAQQQGGIAAVAPTGADLKKGVFASRARPPEGLPEDLAQTVLRMPAGRSVMGEDAESYIVVTATAVQHPDPAADSLGFGRVRDGLTDSLTSDLTGVLTRSLGERYKAKIVPAGVKAALDMAGFGDGS</sequence>
<dbReference type="InterPro" id="IPR000297">
    <property type="entry name" value="PPIase_PpiC"/>
</dbReference>
<dbReference type="OrthoDB" id="9768393at2"/>
<evidence type="ECO:0000313" key="10">
    <source>
        <dbReference type="EMBL" id="GEN60167.1"/>
    </source>
</evidence>
<evidence type="ECO:0000256" key="3">
    <source>
        <dbReference type="ARBA" id="ARBA00022692"/>
    </source>
</evidence>
<evidence type="ECO:0000313" key="11">
    <source>
        <dbReference type="Proteomes" id="UP000321635"/>
    </source>
</evidence>
<evidence type="ECO:0000256" key="1">
    <source>
        <dbReference type="ARBA" id="ARBA00004401"/>
    </source>
</evidence>
<dbReference type="SUPFAM" id="SSF109998">
    <property type="entry name" value="Triger factor/SurA peptide-binding domain-like"/>
    <property type="match status" value="1"/>
</dbReference>
<dbReference type="PANTHER" id="PTHR47529">
    <property type="entry name" value="PEPTIDYL-PROLYL CIS-TRANS ISOMERASE D"/>
    <property type="match status" value="1"/>
</dbReference>
<protein>
    <recommendedName>
        <fullName evidence="9">PpiC domain-containing protein</fullName>
    </recommendedName>
</protein>
<evidence type="ECO:0000256" key="4">
    <source>
        <dbReference type="ARBA" id="ARBA00022989"/>
    </source>
</evidence>
<name>A0A511XB18_9PROT</name>
<keyword evidence="11" id="KW-1185">Reference proteome</keyword>
<accession>A0A511XB18</accession>
<dbReference type="InterPro" id="IPR027304">
    <property type="entry name" value="Trigger_fact/SurA_dom_sf"/>
</dbReference>
<keyword evidence="3 8" id="KW-0812">Transmembrane</keyword>
<evidence type="ECO:0000256" key="7">
    <source>
        <dbReference type="ARBA" id="ARBA00038408"/>
    </source>
</evidence>
<keyword evidence="6" id="KW-0143">Chaperone</keyword>
<evidence type="ECO:0000259" key="9">
    <source>
        <dbReference type="Pfam" id="PF13145"/>
    </source>
</evidence>
<evidence type="ECO:0000256" key="6">
    <source>
        <dbReference type="ARBA" id="ARBA00023186"/>
    </source>
</evidence>
<proteinExistence type="inferred from homology"/>
<dbReference type="EMBL" id="BJYF01000011">
    <property type="protein sequence ID" value="GEN60167.1"/>
    <property type="molecule type" value="Genomic_DNA"/>
</dbReference>
<evidence type="ECO:0000256" key="2">
    <source>
        <dbReference type="ARBA" id="ARBA00022475"/>
    </source>
</evidence>
<dbReference type="GO" id="GO:0005886">
    <property type="term" value="C:plasma membrane"/>
    <property type="evidence" value="ECO:0007669"/>
    <property type="project" value="UniProtKB-SubCell"/>
</dbReference>
<keyword evidence="5 8" id="KW-0472">Membrane</keyword>
<evidence type="ECO:0000256" key="8">
    <source>
        <dbReference type="SAM" id="Phobius"/>
    </source>
</evidence>
<dbReference type="Pfam" id="PF13145">
    <property type="entry name" value="Rotamase_2"/>
    <property type="match status" value="1"/>
</dbReference>
<dbReference type="PANTHER" id="PTHR47529:SF1">
    <property type="entry name" value="PERIPLASMIC CHAPERONE PPID"/>
    <property type="match status" value="1"/>
</dbReference>
<organism evidence="10 11">
    <name type="scientific">Acetobacter nitrogenifigens DSM 23921 = NBRC 105050</name>
    <dbReference type="NCBI Taxonomy" id="1120919"/>
    <lineage>
        <taxon>Bacteria</taxon>
        <taxon>Pseudomonadati</taxon>
        <taxon>Pseudomonadota</taxon>
        <taxon>Alphaproteobacteria</taxon>
        <taxon>Acetobacterales</taxon>
        <taxon>Acetobacteraceae</taxon>
        <taxon>Acetobacter</taxon>
    </lineage>
</organism>
<dbReference type="Proteomes" id="UP000321635">
    <property type="component" value="Unassembled WGS sequence"/>
</dbReference>
<keyword evidence="4 8" id="KW-1133">Transmembrane helix</keyword>
<dbReference type="GO" id="GO:0003755">
    <property type="term" value="F:peptidyl-prolyl cis-trans isomerase activity"/>
    <property type="evidence" value="ECO:0007669"/>
    <property type="project" value="InterPro"/>
</dbReference>
<dbReference type="Pfam" id="PF13624">
    <property type="entry name" value="SurA_N_3"/>
    <property type="match status" value="1"/>
</dbReference>
<comment type="similarity">
    <text evidence="7">Belongs to the PpiD chaperone family.</text>
</comment>
<feature type="domain" description="PpiC" evidence="9">
    <location>
        <begin position="253"/>
        <end position="370"/>
    </location>
</feature>
<dbReference type="InterPro" id="IPR052029">
    <property type="entry name" value="PpiD_chaperone"/>
</dbReference>
<dbReference type="SUPFAM" id="SSF54534">
    <property type="entry name" value="FKBP-like"/>
    <property type="match status" value="1"/>
</dbReference>
<dbReference type="Gene3D" id="1.10.4030.10">
    <property type="entry name" value="Porin chaperone SurA, peptide-binding domain"/>
    <property type="match status" value="1"/>
</dbReference>
<feature type="transmembrane region" description="Helical" evidence="8">
    <location>
        <begin position="12"/>
        <end position="32"/>
    </location>
</feature>
<comment type="subcellular location">
    <subcellularLocation>
        <location evidence="1">Cell membrane</location>
        <topology evidence="1">Single-pass type II membrane protein</topology>
    </subcellularLocation>
</comment>
<keyword evidence="2" id="KW-1003">Cell membrane</keyword>